<dbReference type="Proteomes" id="UP000792457">
    <property type="component" value="Unassembled WGS sequence"/>
</dbReference>
<comment type="similarity">
    <text evidence="2 4">Belongs to the AB hydrolase superfamily. Lipase family.</text>
</comment>
<dbReference type="GO" id="GO:0016298">
    <property type="term" value="F:lipase activity"/>
    <property type="evidence" value="ECO:0007669"/>
    <property type="project" value="InterPro"/>
</dbReference>
<keyword evidence="7" id="KW-1185">Reference proteome</keyword>
<organism evidence="6 7">
    <name type="scientific">Ladona fulva</name>
    <name type="common">Scarce chaser dragonfly</name>
    <name type="synonym">Libellula fulva</name>
    <dbReference type="NCBI Taxonomy" id="123851"/>
    <lineage>
        <taxon>Eukaryota</taxon>
        <taxon>Metazoa</taxon>
        <taxon>Ecdysozoa</taxon>
        <taxon>Arthropoda</taxon>
        <taxon>Hexapoda</taxon>
        <taxon>Insecta</taxon>
        <taxon>Pterygota</taxon>
        <taxon>Palaeoptera</taxon>
        <taxon>Odonata</taxon>
        <taxon>Epiprocta</taxon>
        <taxon>Anisoptera</taxon>
        <taxon>Libelluloidea</taxon>
        <taxon>Libellulidae</taxon>
        <taxon>Ladona</taxon>
    </lineage>
</organism>
<dbReference type="SUPFAM" id="SSF53474">
    <property type="entry name" value="alpha/beta-Hydrolases"/>
    <property type="match status" value="1"/>
</dbReference>
<protein>
    <recommendedName>
        <fullName evidence="5">Lipase domain-containing protein</fullName>
    </recommendedName>
</protein>
<accession>A0A8K0KF93</accession>
<dbReference type="PANTHER" id="PTHR11610:SF169">
    <property type="entry name" value="GH15759P-RELATED"/>
    <property type="match status" value="1"/>
</dbReference>
<evidence type="ECO:0000256" key="3">
    <source>
        <dbReference type="ARBA" id="ARBA00022525"/>
    </source>
</evidence>
<feature type="domain" description="Lipase" evidence="5">
    <location>
        <begin position="77"/>
        <end position="172"/>
    </location>
</feature>
<dbReference type="InterPro" id="IPR013818">
    <property type="entry name" value="Lipase"/>
</dbReference>
<comment type="subcellular location">
    <subcellularLocation>
        <location evidence="1">Secreted</location>
    </subcellularLocation>
</comment>
<dbReference type="InterPro" id="IPR000734">
    <property type="entry name" value="TAG_lipase"/>
</dbReference>
<keyword evidence="3" id="KW-0964">Secreted</keyword>
<proteinExistence type="inferred from homology"/>
<dbReference type="GO" id="GO:0005615">
    <property type="term" value="C:extracellular space"/>
    <property type="evidence" value="ECO:0007669"/>
    <property type="project" value="TreeGrafter"/>
</dbReference>
<dbReference type="Gene3D" id="3.40.50.1820">
    <property type="entry name" value="alpha/beta hydrolase"/>
    <property type="match status" value="1"/>
</dbReference>
<dbReference type="GO" id="GO:0016042">
    <property type="term" value="P:lipid catabolic process"/>
    <property type="evidence" value="ECO:0007669"/>
    <property type="project" value="TreeGrafter"/>
</dbReference>
<dbReference type="GO" id="GO:0017171">
    <property type="term" value="F:serine hydrolase activity"/>
    <property type="evidence" value="ECO:0007669"/>
    <property type="project" value="TreeGrafter"/>
</dbReference>
<evidence type="ECO:0000256" key="2">
    <source>
        <dbReference type="ARBA" id="ARBA00010701"/>
    </source>
</evidence>
<evidence type="ECO:0000313" key="7">
    <source>
        <dbReference type="Proteomes" id="UP000792457"/>
    </source>
</evidence>
<dbReference type="Pfam" id="PF00151">
    <property type="entry name" value="Lipase"/>
    <property type="match status" value="1"/>
</dbReference>
<sequence>MKQTNRMNIILVDWHVLSAGPWYPWAVLNVPVVGRYLAYFIDSLARRIDQKGYGDVEYDNEIIRRKRLSSSSSEFFQNLHVVGFSLGAHVAGVAGYHVTEGRIGRITGIEPAYPMVNLLATNAERLDSSDAEFVDVIHTCSGSYGVPEPVGHVDFYPNGGEAIQPGCENVIAKCEQSPRYLMLLISICDTLQG</sequence>
<evidence type="ECO:0000256" key="1">
    <source>
        <dbReference type="ARBA" id="ARBA00004613"/>
    </source>
</evidence>
<evidence type="ECO:0000256" key="4">
    <source>
        <dbReference type="RuleBase" id="RU004262"/>
    </source>
</evidence>
<dbReference type="EMBL" id="KZ308544">
    <property type="protein sequence ID" value="KAG8231253.1"/>
    <property type="molecule type" value="Genomic_DNA"/>
</dbReference>
<reference evidence="6" key="1">
    <citation type="submission" date="2013-04" db="EMBL/GenBank/DDBJ databases">
        <authorList>
            <person name="Qu J."/>
            <person name="Murali S.C."/>
            <person name="Bandaranaike D."/>
            <person name="Bellair M."/>
            <person name="Blankenburg K."/>
            <person name="Chao H."/>
            <person name="Dinh H."/>
            <person name="Doddapaneni H."/>
            <person name="Downs B."/>
            <person name="Dugan-Rocha S."/>
            <person name="Elkadiri S."/>
            <person name="Gnanaolivu R.D."/>
            <person name="Hernandez B."/>
            <person name="Javaid M."/>
            <person name="Jayaseelan J.C."/>
            <person name="Lee S."/>
            <person name="Li M."/>
            <person name="Ming W."/>
            <person name="Munidasa M."/>
            <person name="Muniz J."/>
            <person name="Nguyen L."/>
            <person name="Ongeri F."/>
            <person name="Osuji N."/>
            <person name="Pu L.-L."/>
            <person name="Puazo M."/>
            <person name="Qu C."/>
            <person name="Quiroz J."/>
            <person name="Raj R."/>
            <person name="Weissenberger G."/>
            <person name="Xin Y."/>
            <person name="Zou X."/>
            <person name="Han Y."/>
            <person name="Richards S."/>
            <person name="Worley K."/>
            <person name="Muzny D."/>
            <person name="Gibbs R."/>
        </authorList>
    </citation>
    <scope>NUCLEOTIDE SEQUENCE</scope>
    <source>
        <strain evidence="6">Sampled in the wild</strain>
    </source>
</reference>
<comment type="caution">
    <text evidence="6">The sequence shown here is derived from an EMBL/GenBank/DDBJ whole genome shotgun (WGS) entry which is preliminary data.</text>
</comment>
<gene>
    <name evidence="6" type="ORF">J437_LFUL005927</name>
</gene>
<reference evidence="6" key="2">
    <citation type="submission" date="2017-10" db="EMBL/GenBank/DDBJ databases">
        <title>Ladona fulva Genome sequencing and assembly.</title>
        <authorList>
            <person name="Murali S."/>
            <person name="Richards S."/>
            <person name="Bandaranaike D."/>
            <person name="Bellair M."/>
            <person name="Blankenburg K."/>
            <person name="Chao H."/>
            <person name="Dinh H."/>
            <person name="Doddapaneni H."/>
            <person name="Dugan-Rocha S."/>
            <person name="Elkadiri S."/>
            <person name="Gnanaolivu R."/>
            <person name="Hernandez B."/>
            <person name="Skinner E."/>
            <person name="Javaid M."/>
            <person name="Lee S."/>
            <person name="Li M."/>
            <person name="Ming W."/>
            <person name="Munidasa M."/>
            <person name="Muniz J."/>
            <person name="Nguyen L."/>
            <person name="Hughes D."/>
            <person name="Osuji N."/>
            <person name="Pu L.-L."/>
            <person name="Puazo M."/>
            <person name="Qu C."/>
            <person name="Quiroz J."/>
            <person name="Raj R."/>
            <person name="Weissenberger G."/>
            <person name="Xin Y."/>
            <person name="Zou X."/>
            <person name="Han Y."/>
            <person name="Worley K."/>
            <person name="Muzny D."/>
            <person name="Gibbs R."/>
        </authorList>
    </citation>
    <scope>NUCLEOTIDE SEQUENCE</scope>
    <source>
        <strain evidence="6">Sampled in the wild</strain>
    </source>
</reference>
<dbReference type="AlphaFoldDB" id="A0A8K0KF93"/>
<evidence type="ECO:0000259" key="5">
    <source>
        <dbReference type="Pfam" id="PF00151"/>
    </source>
</evidence>
<dbReference type="InterPro" id="IPR029058">
    <property type="entry name" value="AB_hydrolase_fold"/>
</dbReference>
<evidence type="ECO:0000313" key="6">
    <source>
        <dbReference type="EMBL" id="KAG8231253.1"/>
    </source>
</evidence>
<dbReference type="PANTHER" id="PTHR11610">
    <property type="entry name" value="LIPASE"/>
    <property type="match status" value="1"/>
</dbReference>
<dbReference type="OrthoDB" id="199913at2759"/>
<name>A0A8K0KF93_LADFU</name>